<dbReference type="InterPro" id="IPR000835">
    <property type="entry name" value="HTH_MarR-typ"/>
</dbReference>
<dbReference type="Proteomes" id="UP000215214">
    <property type="component" value="Chromosome TJEJU"/>
</dbReference>
<evidence type="ECO:0000313" key="3">
    <source>
        <dbReference type="Proteomes" id="UP000215214"/>
    </source>
</evidence>
<accession>A0A238U9H6</accession>
<sequence length="146" mass="16974">MGDISKDIHSTFDNHRFKAFINIKYTANWINSKEVEFFKSYGISPQQYNILRILRGAADKIKVQVVKDRMVERAPNATRLMDKLVEKNLIHRSKGEVDRREVYVAISDEGLLLLTEIDKEIDTLNPLDRLTENEAKLLSDLLDKIR</sequence>
<dbReference type="OrthoDB" id="763883at2"/>
<dbReference type="RefSeq" id="WP_095070642.1">
    <property type="nucleotide sequence ID" value="NZ_LT899436.1"/>
</dbReference>
<keyword evidence="3" id="KW-1185">Reference proteome</keyword>
<dbReference type="SMART" id="SM00347">
    <property type="entry name" value="HTH_MARR"/>
    <property type="match status" value="1"/>
</dbReference>
<dbReference type="Gene3D" id="1.10.10.10">
    <property type="entry name" value="Winged helix-like DNA-binding domain superfamily/Winged helix DNA-binding domain"/>
    <property type="match status" value="1"/>
</dbReference>
<gene>
    <name evidence="2" type="ORF">TJEJU_1390</name>
</gene>
<name>A0A238U9H6_9FLAO</name>
<dbReference type="GO" id="GO:0003700">
    <property type="term" value="F:DNA-binding transcription factor activity"/>
    <property type="evidence" value="ECO:0007669"/>
    <property type="project" value="InterPro"/>
</dbReference>
<dbReference type="SUPFAM" id="SSF46785">
    <property type="entry name" value="Winged helix' DNA-binding domain"/>
    <property type="match status" value="1"/>
</dbReference>
<proteinExistence type="predicted"/>
<dbReference type="InterPro" id="IPR036388">
    <property type="entry name" value="WH-like_DNA-bd_sf"/>
</dbReference>
<dbReference type="KEGG" id="tje:TJEJU_1390"/>
<dbReference type="AlphaFoldDB" id="A0A238U9H6"/>
<dbReference type="PANTHER" id="PTHR33164">
    <property type="entry name" value="TRANSCRIPTIONAL REGULATOR, MARR FAMILY"/>
    <property type="match status" value="1"/>
</dbReference>
<evidence type="ECO:0000313" key="2">
    <source>
        <dbReference type="EMBL" id="SNR15124.1"/>
    </source>
</evidence>
<dbReference type="InterPro" id="IPR039422">
    <property type="entry name" value="MarR/SlyA-like"/>
</dbReference>
<dbReference type="EMBL" id="LT899436">
    <property type="protein sequence ID" value="SNR15124.1"/>
    <property type="molecule type" value="Genomic_DNA"/>
</dbReference>
<dbReference type="InterPro" id="IPR036390">
    <property type="entry name" value="WH_DNA-bd_sf"/>
</dbReference>
<dbReference type="PROSITE" id="PS50995">
    <property type="entry name" value="HTH_MARR_2"/>
    <property type="match status" value="1"/>
</dbReference>
<reference evidence="2 3" key="1">
    <citation type="submission" date="2017-07" db="EMBL/GenBank/DDBJ databases">
        <authorList>
            <person name="Sun Z.S."/>
            <person name="Albrecht U."/>
            <person name="Echele G."/>
            <person name="Lee C.C."/>
        </authorList>
    </citation>
    <scope>NUCLEOTIDE SEQUENCE [LARGE SCALE GENOMIC DNA]</scope>
    <source>
        <strain evidence="3">type strain: KCTC 22618</strain>
    </source>
</reference>
<dbReference type="PANTHER" id="PTHR33164:SF101">
    <property type="entry name" value="TRANSCRIPTIONAL REPRESSOR MPRA"/>
    <property type="match status" value="1"/>
</dbReference>
<feature type="domain" description="HTH marR-type" evidence="1">
    <location>
        <begin position="1"/>
        <end position="146"/>
    </location>
</feature>
<dbReference type="Pfam" id="PF01047">
    <property type="entry name" value="MarR"/>
    <property type="match status" value="1"/>
</dbReference>
<protein>
    <submittedName>
        <fullName evidence="2">Transcriptional regulator, MarR family</fullName>
    </submittedName>
</protein>
<dbReference type="GO" id="GO:0006950">
    <property type="term" value="P:response to stress"/>
    <property type="evidence" value="ECO:0007669"/>
    <property type="project" value="TreeGrafter"/>
</dbReference>
<evidence type="ECO:0000259" key="1">
    <source>
        <dbReference type="PROSITE" id="PS50995"/>
    </source>
</evidence>
<organism evidence="2 3">
    <name type="scientific">Tenacibaculum jejuense</name>
    <dbReference type="NCBI Taxonomy" id="584609"/>
    <lineage>
        <taxon>Bacteria</taxon>
        <taxon>Pseudomonadati</taxon>
        <taxon>Bacteroidota</taxon>
        <taxon>Flavobacteriia</taxon>
        <taxon>Flavobacteriales</taxon>
        <taxon>Flavobacteriaceae</taxon>
        <taxon>Tenacibaculum</taxon>
    </lineage>
</organism>